<dbReference type="CDD" id="cd02021">
    <property type="entry name" value="GntK"/>
    <property type="match status" value="1"/>
</dbReference>
<comment type="catalytic activity">
    <reaction evidence="8 9">
        <text>D-gluconate + ATP = 6-phospho-D-gluconate + ADP + H(+)</text>
        <dbReference type="Rhea" id="RHEA:19433"/>
        <dbReference type="ChEBI" id="CHEBI:15378"/>
        <dbReference type="ChEBI" id="CHEBI:18391"/>
        <dbReference type="ChEBI" id="CHEBI:30616"/>
        <dbReference type="ChEBI" id="CHEBI:58759"/>
        <dbReference type="ChEBI" id="CHEBI:456216"/>
        <dbReference type="EC" id="2.7.1.12"/>
    </reaction>
</comment>
<keyword evidence="5 9" id="KW-0547">Nucleotide-binding</keyword>
<evidence type="ECO:0000256" key="1">
    <source>
        <dbReference type="ARBA" id="ARBA00004761"/>
    </source>
</evidence>
<name>A0ABQ0QKQ7_9PROT</name>
<comment type="pathway">
    <text evidence="1">Carbohydrate acid metabolism.</text>
</comment>
<evidence type="ECO:0000313" key="10">
    <source>
        <dbReference type="EMBL" id="GBR48255.1"/>
    </source>
</evidence>
<dbReference type="Gene3D" id="3.40.50.300">
    <property type="entry name" value="P-loop containing nucleotide triphosphate hydrolases"/>
    <property type="match status" value="1"/>
</dbReference>
<keyword evidence="11" id="KW-1185">Reference proteome</keyword>
<evidence type="ECO:0000313" key="11">
    <source>
        <dbReference type="Proteomes" id="UP001062443"/>
    </source>
</evidence>
<keyword evidence="6 9" id="KW-0418">Kinase</keyword>
<dbReference type="PANTHER" id="PTHR43442">
    <property type="entry name" value="GLUCONOKINASE-RELATED"/>
    <property type="match status" value="1"/>
</dbReference>
<evidence type="ECO:0000256" key="5">
    <source>
        <dbReference type="ARBA" id="ARBA00022741"/>
    </source>
</evidence>
<keyword evidence="4 9" id="KW-0808">Transferase</keyword>
<keyword evidence="7 9" id="KW-0067">ATP-binding</keyword>
<dbReference type="InterPro" id="IPR006001">
    <property type="entry name" value="Therm_gnt_kin"/>
</dbReference>
<protein>
    <recommendedName>
        <fullName evidence="3 9">Gluconokinase</fullName>
        <ecNumber evidence="3 9">2.7.1.12</ecNumber>
    </recommendedName>
</protein>
<evidence type="ECO:0000256" key="9">
    <source>
        <dbReference type="RuleBase" id="RU363066"/>
    </source>
</evidence>
<dbReference type="EMBL" id="BAQB01000023">
    <property type="protein sequence ID" value="GBR48255.1"/>
    <property type="molecule type" value="Genomic_DNA"/>
</dbReference>
<dbReference type="InterPro" id="IPR027417">
    <property type="entry name" value="P-loop_NTPase"/>
</dbReference>
<proteinExistence type="inferred from homology"/>
<sequence length="174" mass="19309">MGVCGTGKTTVAAELARRLGWDFQEGDALHPEKNVQKMSSGQPLTDEDRYPWLELCHDWLERERNMGHGAVLTCSALKRSYRERLRAGGLPVEFVYVKVSEEVLRERMAAREGHFMPPTLLPSQLAILEEPGDDEPVIAVNGEQAAERVVEELVKLLGDDAHAMVQVSSGVLSE</sequence>
<evidence type="ECO:0000256" key="3">
    <source>
        <dbReference type="ARBA" id="ARBA00012054"/>
    </source>
</evidence>
<dbReference type="EC" id="2.7.1.12" evidence="3 9"/>
<evidence type="ECO:0000256" key="7">
    <source>
        <dbReference type="ARBA" id="ARBA00022840"/>
    </source>
</evidence>
<evidence type="ECO:0000256" key="6">
    <source>
        <dbReference type="ARBA" id="ARBA00022777"/>
    </source>
</evidence>
<comment type="caution">
    <text evidence="10">The sequence shown here is derived from an EMBL/GenBank/DDBJ whole genome shotgun (WGS) entry which is preliminary data.</text>
</comment>
<gene>
    <name evidence="10" type="ORF">AA106556_1740</name>
</gene>
<evidence type="ECO:0000256" key="4">
    <source>
        <dbReference type="ARBA" id="ARBA00022679"/>
    </source>
</evidence>
<dbReference type="PANTHER" id="PTHR43442:SF3">
    <property type="entry name" value="GLUCONOKINASE-RELATED"/>
    <property type="match status" value="1"/>
</dbReference>
<organism evidence="10 11">
    <name type="scientific">Neokomagataea tanensis NBRC 106556</name>
    <dbReference type="NCBI Taxonomy" id="1223519"/>
    <lineage>
        <taxon>Bacteria</taxon>
        <taxon>Pseudomonadati</taxon>
        <taxon>Pseudomonadota</taxon>
        <taxon>Alphaproteobacteria</taxon>
        <taxon>Acetobacterales</taxon>
        <taxon>Acetobacteraceae</taxon>
        <taxon>Neokomagataea</taxon>
    </lineage>
</organism>
<reference evidence="10" key="1">
    <citation type="submission" date="2013-04" db="EMBL/GenBank/DDBJ databases">
        <title>The genome sequencing project of 58 acetic acid bacteria.</title>
        <authorList>
            <person name="Okamoto-Kainuma A."/>
            <person name="Ishikawa M."/>
            <person name="Umino S."/>
            <person name="Koizumi Y."/>
            <person name="Shiwa Y."/>
            <person name="Yoshikawa H."/>
            <person name="Matsutani M."/>
            <person name="Matsushita K."/>
        </authorList>
    </citation>
    <scope>NUCLEOTIDE SEQUENCE</scope>
    <source>
        <strain evidence="10">NBRC 106556</strain>
    </source>
</reference>
<comment type="similarity">
    <text evidence="2 9">Belongs to the gluconokinase GntK/GntV family.</text>
</comment>
<dbReference type="Pfam" id="PF13671">
    <property type="entry name" value="AAA_33"/>
    <property type="match status" value="1"/>
</dbReference>
<dbReference type="Proteomes" id="UP001062443">
    <property type="component" value="Unassembled WGS sequence"/>
</dbReference>
<accession>A0ABQ0QKQ7</accession>
<evidence type="ECO:0000256" key="2">
    <source>
        <dbReference type="ARBA" id="ARBA00008420"/>
    </source>
</evidence>
<dbReference type="SUPFAM" id="SSF52540">
    <property type="entry name" value="P-loop containing nucleoside triphosphate hydrolases"/>
    <property type="match status" value="1"/>
</dbReference>
<dbReference type="NCBIfam" id="TIGR01313">
    <property type="entry name" value="therm_gnt_kin"/>
    <property type="match status" value="1"/>
</dbReference>
<evidence type="ECO:0000256" key="8">
    <source>
        <dbReference type="ARBA" id="ARBA00048090"/>
    </source>
</evidence>